<dbReference type="EMBL" id="JAQJZL010000002">
    <property type="protein sequence ID" value="KAJ6050853.1"/>
    <property type="molecule type" value="Genomic_DNA"/>
</dbReference>
<gene>
    <name evidence="2" type="ORF">N7460_001387</name>
</gene>
<dbReference type="AlphaFoldDB" id="A0AAD6IHW2"/>
<comment type="caution">
    <text evidence="2">The sequence shown here is derived from an EMBL/GenBank/DDBJ whole genome shotgun (WGS) entry which is preliminary data.</text>
</comment>
<proteinExistence type="predicted"/>
<dbReference type="Proteomes" id="UP001219568">
    <property type="component" value="Unassembled WGS sequence"/>
</dbReference>
<evidence type="ECO:0000313" key="2">
    <source>
        <dbReference type="EMBL" id="KAJ6050853.1"/>
    </source>
</evidence>
<feature type="compositionally biased region" description="Basic residues" evidence="1">
    <location>
        <begin position="51"/>
        <end position="78"/>
    </location>
</feature>
<organism evidence="2 3">
    <name type="scientific">Penicillium canescens</name>
    <dbReference type="NCBI Taxonomy" id="5083"/>
    <lineage>
        <taxon>Eukaryota</taxon>
        <taxon>Fungi</taxon>
        <taxon>Dikarya</taxon>
        <taxon>Ascomycota</taxon>
        <taxon>Pezizomycotina</taxon>
        <taxon>Eurotiomycetes</taxon>
        <taxon>Eurotiomycetidae</taxon>
        <taxon>Eurotiales</taxon>
        <taxon>Aspergillaceae</taxon>
        <taxon>Penicillium</taxon>
    </lineage>
</organism>
<feature type="region of interest" description="Disordered" evidence="1">
    <location>
        <begin position="45"/>
        <end position="78"/>
    </location>
</feature>
<reference evidence="2" key="2">
    <citation type="submission" date="2023-01" db="EMBL/GenBank/DDBJ databases">
        <authorList>
            <person name="Petersen C."/>
        </authorList>
    </citation>
    <scope>NUCLEOTIDE SEQUENCE</scope>
    <source>
        <strain evidence="2">IBT 15450</strain>
    </source>
</reference>
<name>A0AAD6IHW2_PENCN</name>
<accession>A0AAD6IHW2</accession>
<sequence>MARLRNLNMKAKFADPHGWVNEDDVYYGFIEQMAVAHARRAVEEAAAARRSGGRIRRPRRKGHSGNGGKKFKATKKKD</sequence>
<protein>
    <submittedName>
        <fullName evidence="2">Uncharacterized protein</fullName>
    </submittedName>
</protein>
<evidence type="ECO:0000256" key="1">
    <source>
        <dbReference type="SAM" id="MobiDB-lite"/>
    </source>
</evidence>
<reference evidence="2" key="1">
    <citation type="journal article" date="2023" name="IMA Fungus">
        <title>Comparative genomic study of the Penicillium genus elucidates a diverse pangenome and 15 lateral gene transfer events.</title>
        <authorList>
            <person name="Petersen C."/>
            <person name="Sorensen T."/>
            <person name="Nielsen M.R."/>
            <person name="Sondergaard T.E."/>
            <person name="Sorensen J.L."/>
            <person name="Fitzpatrick D.A."/>
            <person name="Frisvad J.C."/>
            <person name="Nielsen K.L."/>
        </authorList>
    </citation>
    <scope>NUCLEOTIDE SEQUENCE</scope>
    <source>
        <strain evidence="2">IBT 15450</strain>
    </source>
</reference>
<evidence type="ECO:0000313" key="3">
    <source>
        <dbReference type="Proteomes" id="UP001219568"/>
    </source>
</evidence>
<keyword evidence="3" id="KW-1185">Reference proteome</keyword>